<feature type="chain" id="PRO_5014983903" description="Adhesin" evidence="1">
    <location>
        <begin position="33"/>
        <end position="203"/>
    </location>
</feature>
<name>A0A2N9XBW9_9NEIS</name>
<evidence type="ECO:0000256" key="1">
    <source>
        <dbReference type="SAM" id="SignalP"/>
    </source>
</evidence>
<evidence type="ECO:0008006" key="4">
    <source>
        <dbReference type="Google" id="ProtNLM"/>
    </source>
</evidence>
<reference evidence="2 3" key="1">
    <citation type="journal article" date="2017" name="MBio">
        <title>Type VI secretion-mediated competition in the bee gut microbiome.</title>
        <authorList>
            <person name="Steele M.I."/>
            <person name="Kwong W.K."/>
            <person name="Powell J.E."/>
            <person name="Whiteley M."/>
            <person name="Moran N.A."/>
        </authorList>
    </citation>
    <scope>NUCLEOTIDE SEQUENCE [LARGE SCALE GENOMIC DNA]</scope>
    <source>
        <strain evidence="2 3">Ruf1-X</strain>
    </source>
</reference>
<evidence type="ECO:0000313" key="3">
    <source>
        <dbReference type="Proteomes" id="UP000229970"/>
    </source>
</evidence>
<sequence>MFITQKIKSKPKLIKFIIISTLLSLNFNLAMAQDAPDDATPQARIRIFGQNGKPTNMKYSFQGHEVKESTGGNLGGAFASMLGVARNSTIGIPATNTLDTMRQHNHNLSKLYYREFSIPANVPITISNAIIGLTNVNNTHHDGKIITYQPSCQSNKLTFVARPDRDYEAIASSTSAQCGVILLEVNADGSTTPLVNVEESAKY</sequence>
<gene>
    <name evidence="2" type="ORF">BHC46_10915</name>
</gene>
<accession>A0A2N9XBW9</accession>
<comment type="caution">
    <text evidence="2">The sequence shown here is derived from an EMBL/GenBank/DDBJ whole genome shotgun (WGS) entry which is preliminary data.</text>
</comment>
<proteinExistence type="predicted"/>
<evidence type="ECO:0000313" key="2">
    <source>
        <dbReference type="EMBL" id="PIT44142.1"/>
    </source>
</evidence>
<keyword evidence="1" id="KW-0732">Signal</keyword>
<dbReference type="Proteomes" id="UP000229970">
    <property type="component" value="Unassembled WGS sequence"/>
</dbReference>
<dbReference type="EMBL" id="MEIP01000028">
    <property type="protein sequence ID" value="PIT44142.1"/>
    <property type="molecule type" value="Genomic_DNA"/>
</dbReference>
<organism evidence="2 3">
    <name type="scientific">Snodgrassella alvi</name>
    <dbReference type="NCBI Taxonomy" id="1196083"/>
    <lineage>
        <taxon>Bacteria</taxon>
        <taxon>Pseudomonadati</taxon>
        <taxon>Pseudomonadota</taxon>
        <taxon>Betaproteobacteria</taxon>
        <taxon>Neisseriales</taxon>
        <taxon>Neisseriaceae</taxon>
        <taxon>Snodgrassella</taxon>
    </lineage>
</organism>
<dbReference type="RefSeq" id="WP_100139491.1">
    <property type="nucleotide sequence ID" value="NZ_MEIP01000028.1"/>
</dbReference>
<protein>
    <recommendedName>
        <fullName evidence="4">Adhesin</fullName>
    </recommendedName>
</protein>
<dbReference type="AlphaFoldDB" id="A0A2N9XBW9"/>
<feature type="signal peptide" evidence="1">
    <location>
        <begin position="1"/>
        <end position="32"/>
    </location>
</feature>